<dbReference type="Proteomes" id="UP000317646">
    <property type="component" value="Unassembled WGS sequence"/>
</dbReference>
<evidence type="ECO:0000313" key="2">
    <source>
        <dbReference type="Proteomes" id="UP000317646"/>
    </source>
</evidence>
<dbReference type="RefSeq" id="WP_140469464.1">
    <property type="nucleotide sequence ID" value="NZ_RCYZ01000013.1"/>
</dbReference>
<dbReference type="AlphaFoldDB" id="A0A502GEH5"/>
<accession>A0A502GEH5</accession>
<name>A0A502GEH5_9BACT</name>
<protein>
    <submittedName>
        <fullName evidence="1">TetR/AcrR family transcriptional regulator</fullName>
    </submittedName>
</protein>
<proteinExistence type="predicted"/>
<organism evidence="1 2">
    <name type="scientific">Hymenobacter nivis</name>
    <dbReference type="NCBI Taxonomy" id="1850093"/>
    <lineage>
        <taxon>Bacteria</taxon>
        <taxon>Pseudomonadati</taxon>
        <taxon>Bacteroidota</taxon>
        <taxon>Cytophagia</taxon>
        <taxon>Cytophagales</taxon>
        <taxon>Hymenobacteraceae</taxon>
        <taxon>Hymenobacter</taxon>
    </lineage>
</organism>
<dbReference type="Gene3D" id="1.10.357.10">
    <property type="entry name" value="Tetracycline Repressor, domain 2"/>
    <property type="match status" value="1"/>
</dbReference>
<evidence type="ECO:0000313" key="1">
    <source>
        <dbReference type="EMBL" id="TPG59446.1"/>
    </source>
</evidence>
<reference evidence="1 2" key="1">
    <citation type="journal article" date="2019" name="Environ. Microbiol.">
        <title>Species interactions and distinct microbial communities in high Arctic permafrost affected cryosols are associated with the CH4 and CO2 gas fluxes.</title>
        <authorList>
            <person name="Altshuler I."/>
            <person name="Hamel J."/>
            <person name="Turney S."/>
            <person name="Magnuson E."/>
            <person name="Levesque R."/>
            <person name="Greer C."/>
            <person name="Whyte L.G."/>
        </authorList>
    </citation>
    <scope>NUCLEOTIDE SEQUENCE [LARGE SCALE GENOMIC DNA]</scope>
    <source>
        <strain evidence="1 2">S9.2P</strain>
    </source>
</reference>
<sequence length="213" mass="23280">MLPHALDSAAQAQAQARIVATAQDLFLERGIALVSLAEVALALRLPVATIERAFPLGKPALLTAAIDRYLTSFRERLAEHQPHSSSAVEEMLRVRRTLQSLPDEMRGPFLPELAASYPAHYQYLITTRLASIISYMQANLHRGIAEGFYRANLEVAAETERWVNQSTVAVAASPNTQVLAEALAAQTTDFLARVTSPAGALVARRLQEAAPYY</sequence>
<gene>
    <name evidence="1" type="ORF">EAH73_21260</name>
</gene>
<comment type="caution">
    <text evidence="1">The sequence shown here is derived from an EMBL/GenBank/DDBJ whole genome shotgun (WGS) entry which is preliminary data.</text>
</comment>
<keyword evidence="2" id="KW-1185">Reference proteome</keyword>
<dbReference type="SUPFAM" id="SSF46689">
    <property type="entry name" value="Homeodomain-like"/>
    <property type="match status" value="1"/>
</dbReference>
<dbReference type="InterPro" id="IPR009057">
    <property type="entry name" value="Homeodomain-like_sf"/>
</dbReference>
<dbReference type="EMBL" id="RCYZ01000013">
    <property type="protein sequence ID" value="TPG59446.1"/>
    <property type="molecule type" value="Genomic_DNA"/>
</dbReference>
<dbReference type="OrthoDB" id="881297at2"/>